<comment type="similarity">
    <text evidence="1">Belongs to the bacterial solute-binding protein 5 family.</text>
</comment>
<evidence type="ECO:0000256" key="3">
    <source>
        <dbReference type="ARBA" id="ARBA00022729"/>
    </source>
</evidence>
<dbReference type="SUPFAM" id="SSF53850">
    <property type="entry name" value="Periplasmic binding protein-like II"/>
    <property type="match status" value="1"/>
</dbReference>
<dbReference type="InterPro" id="IPR039424">
    <property type="entry name" value="SBP_5"/>
</dbReference>
<keyword evidence="4" id="KW-0812">Transmembrane</keyword>
<dbReference type="InterPro" id="IPR000914">
    <property type="entry name" value="SBP_5_dom"/>
</dbReference>
<dbReference type="PANTHER" id="PTHR30290">
    <property type="entry name" value="PERIPLASMIC BINDING COMPONENT OF ABC TRANSPORTER"/>
    <property type="match status" value="1"/>
</dbReference>
<dbReference type="PIRSF" id="PIRSF002741">
    <property type="entry name" value="MppA"/>
    <property type="match status" value="1"/>
</dbReference>
<evidence type="ECO:0000259" key="5">
    <source>
        <dbReference type="Pfam" id="PF00496"/>
    </source>
</evidence>
<reference evidence="6 7" key="1">
    <citation type="journal article" date="2016" name="Nat. Commun.">
        <title>Thousands of microbial genomes shed light on interconnected biogeochemical processes in an aquifer system.</title>
        <authorList>
            <person name="Anantharaman K."/>
            <person name="Brown C.T."/>
            <person name="Hug L.A."/>
            <person name="Sharon I."/>
            <person name="Castelle C.J."/>
            <person name="Probst A.J."/>
            <person name="Thomas B.C."/>
            <person name="Singh A."/>
            <person name="Wilkins M.J."/>
            <person name="Karaoz U."/>
            <person name="Brodie E.L."/>
            <person name="Williams K.H."/>
            <person name="Hubbard S.S."/>
            <person name="Banfield J.F."/>
        </authorList>
    </citation>
    <scope>NUCLEOTIDE SEQUENCE [LARGE SCALE GENOMIC DNA]</scope>
</reference>
<dbReference type="EMBL" id="MGGR01000015">
    <property type="protein sequence ID" value="OGM33689.1"/>
    <property type="molecule type" value="Genomic_DNA"/>
</dbReference>
<sequence>MPNFKYAYKVTFAYIKRFKWILLLGVIFGVIIFFLIKYLFPILTRPRPERIGVTGRYHTDTLPSFVLSEISYGLTKIDDNKNVVPSLASAWETPDKGKTWIFHLSDDQVWHDGSKVNSDSIAYEFSDVEVQKSDDKTISFKLQNIFSPFPSVLARPTFKKGLLGTGTWKVEKVQLSGGFVTELQILNSDDRKKVYKFYPTLERTKLAFKLGEVDSIIEVLDPKPFDNWKTTTISENVNINQVVTLFFNTQDKVLSEKNLRQALTYAIDKEKLGERAISPISPSSWAYNPQVKKYAFDKTRAKELINDLPKEAKSDLKINLVTTTNLLNVAEQISNDWKEIGVETRVQVSSIIPSEFQTFLTIYDIPQDPDQYSIWHSTQITTTNISKYSSARIDKLLEEGRTSLDMDQRKNTYLDFQRFVLEDLPAAFLYHPKYYTIKRS</sequence>
<dbReference type="AlphaFoldDB" id="A0A1F7Z3L3"/>
<dbReference type="Gene3D" id="3.10.105.10">
    <property type="entry name" value="Dipeptide-binding Protein, Domain 3"/>
    <property type="match status" value="1"/>
</dbReference>
<protein>
    <recommendedName>
        <fullName evidence="5">Solute-binding protein family 5 domain-containing protein</fullName>
    </recommendedName>
</protein>
<evidence type="ECO:0000256" key="4">
    <source>
        <dbReference type="SAM" id="Phobius"/>
    </source>
</evidence>
<dbReference type="Gene3D" id="3.90.76.10">
    <property type="entry name" value="Dipeptide-binding Protein, Domain 1"/>
    <property type="match status" value="1"/>
</dbReference>
<evidence type="ECO:0000256" key="2">
    <source>
        <dbReference type="ARBA" id="ARBA00022448"/>
    </source>
</evidence>
<evidence type="ECO:0000313" key="6">
    <source>
        <dbReference type="EMBL" id="OGM33689.1"/>
    </source>
</evidence>
<dbReference type="GO" id="GO:1904680">
    <property type="term" value="F:peptide transmembrane transporter activity"/>
    <property type="evidence" value="ECO:0007669"/>
    <property type="project" value="TreeGrafter"/>
</dbReference>
<dbReference type="Proteomes" id="UP000177169">
    <property type="component" value="Unassembled WGS sequence"/>
</dbReference>
<feature type="transmembrane region" description="Helical" evidence="4">
    <location>
        <begin position="20"/>
        <end position="40"/>
    </location>
</feature>
<dbReference type="CDD" id="cd00995">
    <property type="entry name" value="PBP2_NikA_DppA_OppA_like"/>
    <property type="match status" value="1"/>
</dbReference>
<dbReference type="InterPro" id="IPR030678">
    <property type="entry name" value="Peptide/Ni-bd"/>
</dbReference>
<dbReference type="Pfam" id="PF00496">
    <property type="entry name" value="SBP_bac_5"/>
    <property type="match status" value="2"/>
</dbReference>
<feature type="domain" description="Solute-binding protein family 5" evidence="5">
    <location>
        <begin position="82"/>
        <end position="126"/>
    </location>
</feature>
<proteinExistence type="inferred from homology"/>
<keyword evidence="3" id="KW-0732">Signal</keyword>
<keyword evidence="4" id="KW-1133">Transmembrane helix</keyword>
<evidence type="ECO:0000313" key="7">
    <source>
        <dbReference type="Proteomes" id="UP000177169"/>
    </source>
</evidence>
<keyword evidence="4" id="KW-0472">Membrane</keyword>
<dbReference type="Gene3D" id="3.40.190.10">
    <property type="entry name" value="Periplasmic binding protein-like II"/>
    <property type="match status" value="1"/>
</dbReference>
<dbReference type="GO" id="GO:0042597">
    <property type="term" value="C:periplasmic space"/>
    <property type="evidence" value="ECO:0007669"/>
    <property type="project" value="UniProtKB-ARBA"/>
</dbReference>
<comment type="caution">
    <text evidence="6">The sequence shown here is derived from an EMBL/GenBank/DDBJ whole genome shotgun (WGS) entry which is preliminary data.</text>
</comment>
<gene>
    <name evidence="6" type="ORF">A3D01_06085</name>
</gene>
<dbReference type="STRING" id="1802505.A3D01_06085"/>
<dbReference type="GO" id="GO:0043190">
    <property type="term" value="C:ATP-binding cassette (ABC) transporter complex"/>
    <property type="evidence" value="ECO:0007669"/>
    <property type="project" value="InterPro"/>
</dbReference>
<dbReference type="PANTHER" id="PTHR30290:SF9">
    <property type="entry name" value="OLIGOPEPTIDE-BINDING PROTEIN APPA"/>
    <property type="match status" value="1"/>
</dbReference>
<dbReference type="GO" id="GO:0015833">
    <property type="term" value="P:peptide transport"/>
    <property type="evidence" value="ECO:0007669"/>
    <property type="project" value="TreeGrafter"/>
</dbReference>
<keyword evidence="2" id="KW-0813">Transport</keyword>
<accession>A0A1F7Z3L3</accession>
<name>A0A1F7Z3L3_9BACT</name>
<organism evidence="6 7">
    <name type="scientific">Candidatus Woesebacteria bacterium RIFCSPHIGHO2_02_FULL_39_13</name>
    <dbReference type="NCBI Taxonomy" id="1802505"/>
    <lineage>
        <taxon>Bacteria</taxon>
        <taxon>Candidatus Woeseibacteriota</taxon>
    </lineage>
</organism>
<evidence type="ECO:0000256" key="1">
    <source>
        <dbReference type="ARBA" id="ARBA00005695"/>
    </source>
</evidence>
<feature type="domain" description="Solute-binding protein family 5" evidence="5">
    <location>
        <begin position="194"/>
        <end position="348"/>
    </location>
</feature>